<comment type="caution">
    <text evidence="1">The sequence shown here is derived from an EMBL/GenBank/DDBJ whole genome shotgun (WGS) entry which is preliminary data.</text>
</comment>
<reference evidence="1 2" key="1">
    <citation type="submission" date="2019-05" db="EMBL/GenBank/DDBJ databases">
        <title>Another draft genome of Portunus trituberculatus and its Hox gene families provides insights of decapod evolution.</title>
        <authorList>
            <person name="Jeong J.-H."/>
            <person name="Song I."/>
            <person name="Kim S."/>
            <person name="Choi T."/>
            <person name="Kim D."/>
            <person name="Ryu S."/>
            <person name="Kim W."/>
        </authorList>
    </citation>
    <scope>NUCLEOTIDE SEQUENCE [LARGE SCALE GENOMIC DNA]</scope>
    <source>
        <tissue evidence="1">Muscle</tissue>
    </source>
</reference>
<dbReference type="AlphaFoldDB" id="A0A5B7JGD5"/>
<keyword evidence="2" id="KW-1185">Reference proteome</keyword>
<dbReference type="EMBL" id="VSRR010096751">
    <property type="protein sequence ID" value="MPC93959.1"/>
    <property type="molecule type" value="Genomic_DNA"/>
</dbReference>
<proteinExistence type="predicted"/>
<name>A0A5B7JGD5_PORTR</name>
<accession>A0A5B7JGD5</accession>
<organism evidence="1 2">
    <name type="scientific">Portunus trituberculatus</name>
    <name type="common">Swimming crab</name>
    <name type="synonym">Neptunus trituberculatus</name>
    <dbReference type="NCBI Taxonomy" id="210409"/>
    <lineage>
        <taxon>Eukaryota</taxon>
        <taxon>Metazoa</taxon>
        <taxon>Ecdysozoa</taxon>
        <taxon>Arthropoda</taxon>
        <taxon>Crustacea</taxon>
        <taxon>Multicrustacea</taxon>
        <taxon>Malacostraca</taxon>
        <taxon>Eumalacostraca</taxon>
        <taxon>Eucarida</taxon>
        <taxon>Decapoda</taxon>
        <taxon>Pleocyemata</taxon>
        <taxon>Brachyura</taxon>
        <taxon>Eubrachyura</taxon>
        <taxon>Portunoidea</taxon>
        <taxon>Portunidae</taxon>
        <taxon>Portuninae</taxon>
        <taxon>Portunus</taxon>
    </lineage>
</organism>
<protein>
    <submittedName>
        <fullName evidence="1">Uncharacterized protein</fullName>
    </submittedName>
</protein>
<gene>
    <name evidence="1" type="ORF">E2C01_089107</name>
</gene>
<sequence length="67" mass="7495">MVVVAAFPSLPSCPYQLVISPCHFPSCCLFALQPSPTNPPPFYSSTHRQLRKYALTHLLEVSTKQTF</sequence>
<dbReference type="Proteomes" id="UP000324222">
    <property type="component" value="Unassembled WGS sequence"/>
</dbReference>
<evidence type="ECO:0000313" key="2">
    <source>
        <dbReference type="Proteomes" id="UP000324222"/>
    </source>
</evidence>
<evidence type="ECO:0000313" key="1">
    <source>
        <dbReference type="EMBL" id="MPC93959.1"/>
    </source>
</evidence>